<sequence length="104" mass="11535">MMCEIELYRKTKIDIPLLAAGMILCILSCLMISVGIARVREDVWIAGILVAIVGLPLFLFSLVVFCVIRTNNYTEVLPKHYVLGRIPPPTFTSIPSALGSIYHT</sequence>
<proteinExistence type="predicted"/>
<keyword evidence="1" id="KW-0812">Transmembrane</keyword>
<accession>A0AAE1ZAZ7</accession>
<feature type="transmembrane region" description="Helical" evidence="1">
    <location>
        <begin position="43"/>
        <end position="68"/>
    </location>
</feature>
<dbReference type="EMBL" id="JALJAT010000004">
    <property type="protein sequence ID" value="KAK4470568.1"/>
    <property type="molecule type" value="Genomic_DNA"/>
</dbReference>
<reference evidence="2" key="2">
    <citation type="journal article" date="2023" name="Infect Dis Poverty">
        <title>Chromosome-scale genome of the human blood fluke Schistosoma mekongi and its implications for public health.</title>
        <authorList>
            <person name="Zhou M."/>
            <person name="Xu L."/>
            <person name="Xu D."/>
            <person name="Chen W."/>
            <person name="Khan J."/>
            <person name="Hu Y."/>
            <person name="Huang H."/>
            <person name="Wei H."/>
            <person name="Zhang Y."/>
            <person name="Chusongsang P."/>
            <person name="Tanasarnprasert K."/>
            <person name="Hu X."/>
            <person name="Limpanont Y."/>
            <person name="Lv Z."/>
        </authorList>
    </citation>
    <scope>NUCLEOTIDE SEQUENCE</scope>
    <source>
        <strain evidence="2">LV_2022a</strain>
    </source>
</reference>
<protein>
    <submittedName>
        <fullName evidence="2">Uncharacterized protein</fullName>
    </submittedName>
</protein>
<name>A0AAE1ZAZ7_SCHME</name>
<evidence type="ECO:0000256" key="1">
    <source>
        <dbReference type="SAM" id="Phobius"/>
    </source>
</evidence>
<gene>
    <name evidence="2" type="ORF">MN116_006110</name>
</gene>
<organism evidence="2 3">
    <name type="scientific">Schistosoma mekongi</name>
    <name type="common">Parasitic worm</name>
    <dbReference type="NCBI Taxonomy" id="38744"/>
    <lineage>
        <taxon>Eukaryota</taxon>
        <taxon>Metazoa</taxon>
        <taxon>Spiralia</taxon>
        <taxon>Lophotrochozoa</taxon>
        <taxon>Platyhelminthes</taxon>
        <taxon>Trematoda</taxon>
        <taxon>Digenea</taxon>
        <taxon>Strigeidida</taxon>
        <taxon>Schistosomatoidea</taxon>
        <taxon>Schistosomatidae</taxon>
        <taxon>Schistosoma</taxon>
    </lineage>
</organism>
<comment type="caution">
    <text evidence="2">The sequence shown here is derived from an EMBL/GenBank/DDBJ whole genome shotgun (WGS) entry which is preliminary data.</text>
</comment>
<keyword evidence="1" id="KW-0472">Membrane</keyword>
<evidence type="ECO:0000313" key="3">
    <source>
        <dbReference type="Proteomes" id="UP001292079"/>
    </source>
</evidence>
<dbReference type="Proteomes" id="UP001292079">
    <property type="component" value="Unassembled WGS sequence"/>
</dbReference>
<evidence type="ECO:0000313" key="2">
    <source>
        <dbReference type="EMBL" id="KAK4470568.1"/>
    </source>
</evidence>
<keyword evidence="1" id="KW-1133">Transmembrane helix</keyword>
<keyword evidence="3" id="KW-1185">Reference proteome</keyword>
<reference evidence="2" key="1">
    <citation type="submission" date="2022-04" db="EMBL/GenBank/DDBJ databases">
        <authorList>
            <person name="Xu L."/>
            <person name="Lv Z."/>
        </authorList>
    </citation>
    <scope>NUCLEOTIDE SEQUENCE</scope>
    <source>
        <strain evidence="2">LV_2022a</strain>
    </source>
</reference>
<dbReference type="AlphaFoldDB" id="A0AAE1ZAZ7"/>
<feature type="transmembrane region" description="Helical" evidence="1">
    <location>
        <begin position="15"/>
        <end position="37"/>
    </location>
</feature>